<sequence length="260" mass="30405">VKALDKGKVRLGKSTANPFNTKGRIRNLDNWKEHYQMEAIKNEFEQSGIIRLNNFFPPNIIFPVQERIYESFEKRGIRKNGKWQYNDNNFLDLPESEEKLIRRELKKRKELRSFDNDNLLNLVSMISDNRITSTEGEQKGPWQILITLPNTTKWVVPYLMWHLDFPRLPNNQLPGVQMFTFLDSVKPQGGGTLVVSGSHQLLNNQRFISSKEVKKTLKREEKYFTKLFSRQVENREKLLLENGKASDVNLRIIELTGEPG</sequence>
<feature type="non-terminal residue" evidence="1">
    <location>
        <position position="260"/>
    </location>
</feature>
<dbReference type="EMBL" id="UINC01024679">
    <property type="protein sequence ID" value="SVA98794.1"/>
    <property type="molecule type" value="Genomic_DNA"/>
</dbReference>
<dbReference type="InterPro" id="IPR008775">
    <property type="entry name" value="Phytyl_CoA_dOase-like"/>
</dbReference>
<feature type="non-terminal residue" evidence="1">
    <location>
        <position position="1"/>
    </location>
</feature>
<reference evidence="1" key="1">
    <citation type="submission" date="2018-05" db="EMBL/GenBank/DDBJ databases">
        <authorList>
            <person name="Lanie J.A."/>
            <person name="Ng W.-L."/>
            <person name="Kazmierczak K.M."/>
            <person name="Andrzejewski T.M."/>
            <person name="Davidsen T.M."/>
            <person name="Wayne K.J."/>
            <person name="Tettelin H."/>
            <person name="Glass J.I."/>
            <person name="Rusch D."/>
            <person name="Podicherti R."/>
            <person name="Tsui H.-C.T."/>
            <person name="Winkler M.E."/>
        </authorList>
    </citation>
    <scope>NUCLEOTIDE SEQUENCE</scope>
</reference>
<evidence type="ECO:0000313" key="1">
    <source>
        <dbReference type="EMBL" id="SVA98794.1"/>
    </source>
</evidence>
<dbReference type="Pfam" id="PF05721">
    <property type="entry name" value="PhyH"/>
    <property type="match status" value="1"/>
</dbReference>
<proteinExistence type="predicted"/>
<protein>
    <submittedName>
        <fullName evidence="1">Uncharacterized protein</fullName>
    </submittedName>
</protein>
<dbReference type="Gene3D" id="2.60.120.620">
    <property type="entry name" value="q2cbj1_9rhob like domain"/>
    <property type="match status" value="1"/>
</dbReference>
<gene>
    <name evidence="1" type="ORF">METZ01_LOCUS151648</name>
</gene>
<accession>A0A382ABN0</accession>
<organism evidence="1">
    <name type="scientific">marine metagenome</name>
    <dbReference type="NCBI Taxonomy" id="408172"/>
    <lineage>
        <taxon>unclassified sequences</taxon>
        <taxon>metagenomes</taxon>
        <taxon>ecological metagenomes</taxon>
    </lineage>
</organism>
<dbReference type="AlphaFoldDB" id="A0A382ABN0"/>
<dbReference type="SUPFAM" id="SSF51197">
    <property type="entry name" value="Clavaminate synthase-like"/>
    <property type="match status" value="1"/>
</dbReference>
<name>A0A382ABN0_9ZZZZ</name>